<reference evidence="13 14" key="1">
    <citation type="submission" date="2018-09" db="EMBL/GenBank/DDBJ databases">
        <title>Genomic Encyclopedia of Archaeal and Bacterial Type Strains, Phase II (KMG-II): from individual species to whole genera.</title>
        <authorList>
            <person name="Goeker M."/>
        </authorList>
    </citation>
    <scope>NUCLEOTIDE SEQUENCE [LARGE SCALE GENOMIC DNA]</scope>
    <source>
        <strain evidence="13 14">DSM 27148</strain>
    </source>
</reference>
<dbReference type="InterPro" id="IPR023996">
    <property type="entry name" value="TonB-dep_OMP_SusC/RagA"/>
</dbReference>
<dbReference type="Pfam" id="PF13715">
    <property type="entry name" value="CarbopepD_reg_2"/>
    <property type="match status" value="1"/>
</dbReference>
<evidence type="ECO:0000313" key="13">
    <source>
        <dbReference type="EMBL" id="RKD85131.1"/>
    </source>
</evidence>
<keyword evidence="4" id="KW-0410">Iron transport</keyword>
<dbReference type="Gene3D" id="2.60.40.1120">
    <property type="entry name" value="Carboxypeptidase-like, regulatory domain"/>
    <property type="match status" value="1"/>
</dbReference>
<evidence type="ECO:0000256" key="9">
    <source>
        <dbReference type="ARBA" id="ARBA00023237"/>
    </source>
</evidence>
<dbReference type="PROSITE" id="PS52016">
    <property type="entry name" value="TONB_DEPENDENT_REC_3"/>
    <property type="match status" value="1"/>
</dbReference>
<dbReference type="Pfam" id="PF00593">
    <property type="entry name" value="TonB_dep_Rec_b-barrel"/>
    <property type="match status" value="1"/>
</dbReference>
<dbReference type="NCBIfam" id="TIGR04057">
    <property type="entry name" value="SusC_RagA_signa"/>
    <property type="match status" value="1"/>
</dbReference>
<dbReference type="InterPro" id="IPR023997">
    <property type="entry name" value="TonB-dep_OMP_SusC/RagA_CS"/>
</dbReference>
<organism evidence="13 14">
    <name type="scientific">Mangrovibacterium diazotrophicum</name>
    <dbReference type="NCBI Taxonomy" id="1261403"/>
    <lineage>
        <taxon>Bacteria</taxon>
        <taxon>Pseudomonadati</taxon>
        <taxon>Bacteroidota</taxon>
        <taxon>Bacteroidia</taxon>
        <taxon>Marinilabiliales</taxon>
        <taxon>Prolixibacteraceae</taxon>
        <taxon>Mangrovibacterium</taxon>
    </lineage>
</organism>
<proteinExistence type="inferred from homology"/>
<dbReference type="AlphaFoldDB" id="A0A419VUF8"/>
<dbReference type="Proteomes" id="UP000283387">
    <property type="component" value="Unassembled WGS sequence"/>
</dbReference>
<keyword evidence="5 10" id="KW-0812">Transmembrane</keyword>
<keyword evidence="4" id="KW-0406">Ion transport</keyword>
<keyword evidence="2 10" id="KW-0813">Transport</keyword>
<dbReference type="Gene3D" id="2.40.170.20">
    <property type="entry name" value="TonB-dependent receptor, beta-barrel domain"/>
    <property type="match status" value="1"/>
</dbReference>
<dbReference type="SUPFAM" id="SSF56935">
    <property type="entry name" value="Porins"/>
    <property type="match status" value="1"/>
</dbReference>
<sequence length="1152" mass="126956">MMKGSDFGKAFLRVLIMMKLTVFFLCLAVFSSIASGSYSQNTKISLNLRKTTIKEALKGIENSTNYLFLYNNDLVNVDKVIDIDAENETIESVLNEIFKGEAVKYTVIDRQIIITPDAENVVGESQQGKITGVVTDAGGGPLPGVTVLVKGTTTGTITDFDGKYTIEAKSTDILVFSFVGMQLSEVPATKSVINVVLEEETIGIEEVVAIGYGVQKKSDVTGAMVSVSADELTARPVNNALEALQGKAAGVDITSNERPGTVGSIRIRGNRSLSASNSPLYVVDGVPLMSASAIETLNPRDIESIDVLKDASATAIYGSRGANGVIIVTTKQGKAGQFSLNYSGTVTLSNIVDRAPSMSASEFINFRRWAAYNLDPDTYASPYSPTYENDYDLFENGLDDNTSWNNVAKGWASGVWDPSKVTNTDWTDYVTQTGVTQEHTVSASGGSEKMRAYGSFGYLKNEGTQKGQWYERYTAKLSTNVKPVDWFDMNASMNVSWSDQDYGMSTLGGTSSSVPDAIYGAAKAIYNFAVPYDEDGNMVINPGGENGMYNIIDEWTKSTQRSQTLRALGNFSATFDFGKMWKPAEGLTYKINFGPDFRHWREGSYIDGSSVRRLNSDGSDGTSYARLQNRRDFSWTLDNMVNFDRTFNDIHKVGATLLQTASSWNIENSSMSAYNIAKPSYLWNAMGSIDVTNSDYSASMSSGLTERQLTSYMVRLNYGFDERYLLTVSGRWDGASQLAEGHKWDFFPSAALAWRIIQEDFMKDISWLDNLKLRLGFGTTGNSAVDAYATKGDITAIYLPFNGMDNVLGYTTNEPYYTKSGTAMANSDLGWEKTTQYNLGVDFSVFNGRISGSLDAYRSYTSDLLMEMTIPTLTGYSSTYANVGKTNNRGVELTLSFIPVETQSGFTWDSNFNVAWQKDEIEELAYGKNDMVDNSWFIGESIGVYYGYDNSGIWQNTEEDLAEMALWNDNGYDFTPGNVRPKDQNGDYLMDDNDLVILGNTTPRWTMGWNNTFSFKGLELGITMYSRMGYMKSLGGQSLTAHANQTKVDYWTPDNTDAEFQKPILGQATSGSGDDFSSLLGYKNAAFVKIRNISLGYNFPKAICSKIGVGNIKVYGQAVNPGSIYSSVDWYDFDVSHTYYNRSFVFGLEVGL</sequence>
<evidence type="ECO:0000256" key="5">
    <source>
        <dbReference type="ARBA" id="ARBA00022692"/>
    </source>
</evidence>
<evidence type="ECO:0000256" key="10">
    <source>
        <dbReference type="PROSITE-ProRule" id="PRU01360"/>
    </source>
</evidence>
<evidence type="ECO:0000313" key="14">
    <source>
        <dbReference type="Proteomes" id="UP000283387"/>
    </source>
</evidence>
<keyword evidence="9 10" id="KW-0998">Cell outer membrane</keyword>
<comment type="similarity">
    <text evidence="10 11">Belongs to the TonB-dependent receptor family.</text>
</comment>
<evidence type="ECO:0000256" key="11">
    <source>
        <dbReference type="RuleBase" id="RU003357"/>
    </source>
</evidence>
<dbReference type="Gene3D" id="2.170.130.10">
    <property type="entry name" value="TonB-dependent receptor, plug domain"/>
    <property type="match status" value="1"/>
</dbReference>
<keyword evidence="6" id="KW-0408">Iron</keyword>
<dbReference type="EMBL" id="RAPN01000006">
    <property type="protein sequence ID" value="RKD85131.1"/>
    <property type="molecule type" value="Genomic_DNA"/>
</dbReference>
<dbReference type="InterPro" id="IPR037066">
    <property type="entry name" value="Plug_dom_sf"/>
</dbReference>
<dbReference type="Pfam" id="PF07660">
    <property type="entry name" value="STN"/>
    <property type="match status" value="1"/>
</dbReference>
<dbReference type="InterPro" id="IPR036942">
    <property type="entry name" value="Beta-barrel_TonB_sf"/>
</dbReference>
<evidence type="ECO:0000256" key="4">
    <source>
        <dbReference type="ARBA" id="ARBA00022496"/>
    </source>
</evidence>
<keyword evidence="14" id="KW-1185">Reference proteome</keyword>
<name>A0A419VUF8_9BACT</name>
<evidence type="ECO:0000256" key="2">
    <source>
        <dbReference type="ARBA" id="ARBA00022448"/>
    </source>
</evidence>
<dbReference type="InterPro" id="IPR000531">
    <property type="entry name" value="Beta-barrel_TonB"/>
</dbReference>
<protein>
    <submittedName>
        <fullName evidence="13">TonB-linked SusC/RagA family outer membrane protein</fullName>
    </submittedName>
</protein>
<feature type="domain" description="Secretin/TonB short N-terminal" evidence="12">
    <location>
        <begin position="66"/>
        <end position="117"/>
    </location>
</feature>
<dbReference type="GO" id="GO:0009279">
    <property type="term" value="C:cell outer membrane"/>
    <property type="evidence" value="ECO:0007669"/>
    <property type="project" value="UniProtKB-SubCell"/>
</dbReference>
<evidence type="ECO:0000256" key="7">
    <source>
        <dbReference type="ARBA" id="ARBA00023077"/>
    </source>
</evidence>
<evidence type="ECO:0000256" key="8">
    <source>
        <dbReference type="ARBA" id="ARBA00023136"/>
    </source>
</evidence>
<dbReference type="InterPro" id="IPR012910">
    <property type="entry name" value="Plug_dom"/>
</dbReference>
<dbReference type="InterPro" id="IPR011662">
    <property type="entry name" value="Secretin/TonB_short_N"/>
</dbReference>
<dbReference type="Pfam" id="PF07715">
    <property type="entry name" value="Plug"/>
    <property type="match status" value="1"/>
</dbReference>
<dbReference type="FunFam" id="2.60.40.1120:FF:000003">
    <property type="entry name" value="Outer membrane protein Omp121"/>
    <property type="match status" value="1"/>
</dbReference>
<evidence type="ECO:0000256" key="3">
    <source>
        <dbReference type="ARBA" id="ARBA00022452"/>
    </source>
</evidence>
<gene>
    <name evidence="13" type="ORF">BC643_4650</name>
</gene>
<dbReference type="NCBIfam" id="TIGR04056">
    <property type="entry name" value="OMP_RagA_SusC"/>
    <property type="match status" value="1"/>
</dbReference>
<evidence type="ECO:0000256" key="1">
    <source>
        <dbReference type="ARBA" id="ARBA00004571"/>
    </source>
</evidence>
<accession>A0A419VUF8</accession>
<comment type="caution">
    <text evidence="13">The sequence shown here is derived from an EMBL/GenBank/DDBJ whole genome shotgun (WGS) entry which is preliminary data.</text>
</comment>
<dbReference type="GO" id="GO:0006826">
    <property type="term" value="P:iron ion transport"/>
    <property type="evidence" value="ECO:0007669"/>
    <property type="project" value="UniProtKB-KW"/>
</dbReference>
<dbReference type="SMART" id="SM00965">
    <property type="entry name" value="STN"/>
    <property type="match status" value="1"/>
</dbReference>
<evidence type="ECO:0000256" key="6">
    <source>
        <dbReference type="ARBA" id="ARBA00023004"/>
    </source>
</evidence>
<comment type="subcellular location">
    <subcellularLocation>
        <location evidence="1 10">Cell outer membrane</location>
        <topology evidence="1 10">Multi-pass membrane protein</topology>
    </subcellularLocation>
</comment>
<keyword evidence="8 10" id="KW-0472">Membrane</keyword>
<keyword evidence="7 11" id="KW-0798">TonB box</keyword>
<dbReference type="SUPFAM" id="SSF49464">
    <property type="entry name" value="Carboxypeptidase regulatory domain-like"/>
    <property type="match status" value="1"/>
</dbReference>
<dbReference type="InterPro" id="IPR039426">
    <property type="entry name" value="TonB-dep_rcpt-like"/>
</dbReference>
<evidence type="ECO:0000259" key="12">
    <source>
        <dbReference type="SMART" id="SM00965"/>
    </source>
</evidence>
<dbReference type="InterPro" id="IPR008969">
    <property type="entry name" value="CarboxyPept-like_regulatory"/>
</dbReference>
<keyword evidence="3 10" id="KW-1134">Transmembrane beta strand</keyword>